<evidence type="ECO:0000256" key="1">
    <source>
        <dbReference type="ARBA" id="ARBA00023239"/>
    </source>
</evidence>
<dbReference type="EC" id="4.2.1.59" evidence="2"/>
<dbReference type="SUPFAM" id="SSF54637">
    <property type="entry name" value="Thioesterase/thiol ester dehydrase-isomerase"/>
    <property type="match status" value="1"/>
</dbReference>
<name>A0A645G9K7_9ZZZZ</name>
<proteinExistence type="predicted"/>
<keyword evidence="1 2" id="KW-0456">Lyase</keyword>
<dbReference type="PANTHER" id="PTHR30272:SF1">
    <property type="entry name" value="3-HYDROXYACYL-[ACYL-CARRIER-PROTEIN] DEHYDRATASE"/>
    <property type="match status" value="1"/>
</dbReference>
<dbReference type="GO" id="GO:0019171">
    <property type="term" value="F:(3R)-hydroxyacyl-[acyl-carrier-protein] dehydratase activity"/>
    <property type="evidence" value="ECO:0007669"/>
    <property type="project" value="UniProtKB-EC"/>
</dbReference>
<dbReference type="InterPro" id="IPR013114">
    <property type="entry name" value="FabA_FabZ"/>
</dbReference>
<evidence type="ECO:0000313" key="2">
    <source>
        <dbReference type="EMBL" id="MPN22489.1"/>
    </source>
</evidence>
<dbReference type="PANTHER" id="PTHR30272">
    <property type="entry name" value="3-HYDROXYACYL-[ACYL-CARRIER-PROTEIN] DEHYDRATASE"/>
    <property type="match status" value="1"/>
</dbReference>
<protein>
    <submittedName>
        <fullName evidence="2">3-hydroxyacyl-[acyl-carrier-protein] dehydratase FabZ</fullName>
        <ecNumber evidence="2">4.2.1.59</ecNumber>
    </submittedName>
</protein>
<dbReference type="Pfam" id="PF07977">
    <property type="entry name" value="FabA"/>
    <property type="match status" value="1"/>
</dbReference>
<organism evidence="2">
    <name type="scientific">bioreactor metagenome</name>
    <dbReference type="NCBI Taxonomy" id="1076179"/>
    <lineage>
        <taxon>unclassified sequences</taxon>
        <taxon>metagenomes</taxon>
        <taxon>ecological metagenomes</taxon>
    </lineage>
</organism>
<sequence length="143" mass="15897">MKMDQEAIRRVIPHRDPMLLVTTVEDMTPGERITATFYVDPSREIFKGHFPGDPVLPGVYSVECMAQTADILLLSTPRYAGKIPLFLGINNVRFLKKILPGDTIEIHAELFSERPEKAIATCAAKIYNHGELAASGEVTLAMR</sequence>
<dbReference type="Gene3D" id="3.10.129.10">
    <property type="entry name" value="Hotdog Thioesterase"/>
    <property type="match status" value="1"/>
</dbReference>
<dbReference type="InterPro" id="IPR029069">
    <property type="entry name" value="HotDog_dom_sf"/>
</dbReference>
<reference evidence="2" key="1">
    <citation type="submission" date="2019-08" db="EMBL/GenBank/DDBJ databases">
        <authorList>
            <person name="Kucharzyk K."/>
            <person name="Murdoch R.W."/>
            <person name="Higgins S."/>
            <person name="Loffler F."/>
        </authorList>
    </citation>
    <scope>NUCLEOTIDE SEQUENCE</scope>
</reference>
<dbReference type="NCBIfam" id="NF000582">
    <property type="entry name" value="PRK00006.1"/>
    <property type="match status" value="1"/>
</dbReference>
<dbReference type="CDD" id="cd01288">
    <property type="entry name" value="FabZ"/>
    <property type="match status" value="1"/>
</dbReference>
<accession>A0A645G9K7</accession>
<gene>
    <name evidence="2" type="primary">fabZ_23</name>
    <name evidence="2" type="ORF">SDC9_169872</name>
</gene>
<comment type="caution">
    <text evidence="2">The sequence shown here is derived from an EMBL/GenBank/DDBJ whole genome shotgun (WGS) entry which is preliminary data.</text>
</comment>
<dbReference type="EMBL" id="VSSQ01070729">
    <property type="protein sequence ID" value="MPN22489.1"/>
    <property type="molecule type" value="Genomic_DNA"/>
</dbReference>
<dbReference type="AlphaFoldDB" id="A0A645G9K7"/>